<evidence type="ECO:0000313" key="3">
    <source>
        <dbReference type="Proteomes" id="UP000621455"/>
    </source>
</evidence>
<accession>A0ABX0N7J5</accession>
<proteinExistence type="predicted"/>
<organism evidence="2 3">
    <name type="scientific">Massilia frigida</name>
    <dbReference type="NCBI Taxonomy" id="2609281"/>
    <lineage>
        <taxon>Bacteria</taxon>
        <taxon>Pseudomonadati</taxon>
        <taxon>Pseudomonadota</taxon>
        <taxon>Betaproteobacteria</taxon>
        <taxon>Burkholderiales</taxon>
        <taxon>Oxalobacteraceae</taxon>
        <taxon>Telluria group</taxon>
        <taxon>Massilia</taxon>
    </lineage>
</organism>
<dbReference type="Pfam" id="PF09937">
    <property type="entry name" value="DUF2169"/>
    <property type="match status" value="1"/>
</dbReference>
<dbReference type="InterPro" id="IPR018683">
    <property type="entry name" value="DUF2169"/>
</dbReference>
<gene>
    <name evidence="2" type="ORF">F2P44_01825</name>
</gene>
<protein>
    <submittedName>
        <fullName evidence="2">DUF2169 domain-containing protein</fullName>
    </submittedName>
</protein>
<dbReference type="Proteomes" id="UP000621455">
    <property type="component" value="Unassembled WGS sequence"/>
</dbReference>
<feature type="domain" description="DUF2169" evidence="1">
    <location>
        <begin position="56"/>
        <end position="357"/>
    </location>
</feature>
<sequence>MWMATSKYADLICSRAPQGKTRSRAVPSRLTEEPPMKIINHTGFAAACTTAADKSGRKHLLVVIKATYRLPLSGEPAQLLDTQIEPVSADTATEEPGLSAPEYECEFVLVKPRCEVLLLGSAYAPQGVAAQRVGVGFQVGSVSKAFHVYGKRNWRASLLGINPGPAVPFTRQPISYDIAFGGVEKNPRKPDKRAAYLANPIGLGYQKKIRRGLIDGAPMAQTEAVEAKIKHPGKAYAPMGFGPLGRNWSQRLKYAGTYDEAWQKNVFPFLPHDFDERYFQSAPEDQQLDALIGGETVTLLNLTLPALTPSGRLDFTLPSLSLDVTFNPKDGASQTLPARADTLLLEPDRQRFSVTWRVAKPLRRAIDEIGHVEVGAPEQDIDPTGCCRGPAIEMRL</sequence>
<keyword evidence="3" id="KW-1185">Reference proteome</keyword>
<comment type="caution">
    <text evidence="2">The sequence shown here is derived from an EMBL/GenBank/DDBJ whole genome shotgun (WGS) entry which is preliminary data.</text>
</comment>
<dbReference type="EMBL" id="WHJG01000001">
    <property type="protein sequence ID" value="NHZ78038.1"/>
    <property type="molecule type" value="Genomic_DNA"/>
</dbReference>
<evidence type="ECO:0000313" key="2">
    <source>
        <dbReference type="EMBL" id="NHZ78038.1"/>
    </source>
</evidence>
<reference evidence="2 3" key="1">
    <citation type="submission" date="2019-10" db="EMBL/GenBank/DDBJ databases">
        <title>Taxonomy of Antarctic Massilia spp.: description of Massilia rubra sp. nov., Massilia aquatica sp. nov., Massilia mucilaginosa sp. nov., Massilia frigida sp. nov. isolated from streams, lakes and regoliths.</title>
        <authorList>
            <person name="Holochova P."/>
            <person name="Sedlacek I."/>
            <person name="Kralova S."/>
            <person name="Maslanova I."/>
            <person name="Busse H.-J."/>
            <person name="Stankova E."/>
            <person name="Vrbovska V."/>
            <person name="Kovarovic V."/>
            <person name="Bartak M."/>
            <person name="Svec P."/>
            <person name="Pantucek R."/>
        </authorList>
    </citation>
    <scope>NUCLEOTIDE SEQUENCE [LARGE SCALE GENOMIC DNA]</scope>
    <source>
        <strain evidence="2 3">CCM 8695</strain>
    </source>
</reference>
<name>A0ABX0N7J5_9BURK</name>
<evidence type="ECO:0000259" key="1">
    <source>
        <dbReference type="Pfam" id="PF09937"/>
    </source>
</evidence>